<evidence type="ECO:0000256" key="1">
    <source>
        <dbReference type="SAM" id="MobiDB-lite"/>
    </source>
</evidence>
<proteinExistence type="predicted"/>
<dbReference type="EMBL" id="BONF01000026">
    <property type="protein sequence ID" value="GIF83027.1"/>
    <property type="molecule type" value="Genomic_DNA"/>
</dbReference>
<reference evidence="3 4" key="1">
    <citation type="submission" date="2021-01" db="EMBL/GenBank/DDBJ databases">
        <title>Whole genome shotgun sequence of Catellatospora bangladeshensis NBRC 107357.</title>
        <authorList>
            <person name="Komaki H."/>
            <person name="Tamura T."/>
        </authorList>
    </citation>
    <scope>NUCLEOTIDE SEQUENCE [LARGE SCALE GENOMIC DNA]</scope>
    <source>
        <strain evidence="3 4">NBRC 107357</strain>
    </source>
</reference>
<feature type="transmembrane region" description="Helical" evidence="2">
    <location>
        <begin position="68"/>
        <end position="86"/>
    </location>
</feature>
<organism evidence="3 4">
    <name type="scientific">Catellatospora bangladeshensis</name>
    <dbReference type="NCBI Taxonomy" id="310355"/>
    <lineage>
        <taxon>Bacteria</taxon>
        <taxon>Bacillati</taxon>
        <taxon>Actinomycetota</taxon>
        <taxon>Actinomycetes</taxon>
        <taxon>Micromonosporales</taxon>
        <taxon>Micromonosporaceae</taxon>
        <taxon>Catellatospora</taxon>
    </lineage>
</organism>
<dbReference type="AlphaFoldDB" id="A0A8J3JDP5"/>
<keyword evidence="2" id="KW-0812">Transmembrane</keyword>
<name>A0A8J3JDP5_9ACTN</name>
<evidence type="ECO:0000313" key="3">
    <source>
        <dbReference type="EMBL" id="GIF83027.1"/>
    </source>
</evidence>
<dbReference type="Proteomes" id="UP000601223">
    <property type="component" value="Unassembled WGS sequence"/>
</dbReference>
<keyword evidence="2" id="KW-1133">Transmembrane helix</keyword>
<evidence type="ECO:0000313" key="4">
    <source>
        <dbReference type="Proteomes" id="UP000601223"/>
    </source>
</evidence>
<keyword evidence="2" id="KW-0472">Membrane</keyword>
<evidence type="ECO:0000256" key="2">
    <source>
        <dbReference type="SAM" id="Phobius"/>
    </source>
</evidence>
<feature type="transmembrane region" description="Helical" evidence="2">
    <location>
        <begin position="43"/>
        <end position="62"/>
    </location>
</feature>
<accession>A0A8J3JDP5</accession>
<protein>
    <recommendedName>
        <fullName evidence="5">DUF3040 domain-containing protein</fullName>
    </recommendedName>
</protein>
<dbReference type="InterPro" id="IPR021401">
    <property type="entry name" value="DUF3040"/>
</dbReference>
<sequence>MSLTPEERRRLRDLERESARDDPAFARSMSGERSGPERAARRIWPWLALIGLVAAVVVAVVAGIGRGVALLLLVIAMCAFLSLGSWGGPPERGGR</sequence>
<feature type="region of interest" description="Disordered" evidence="1">
    <location>
        <begin position="1"/>
        <end position="38"/>
    </location>
</feature>
<dbReference type="Pfam" id="PF11239">
    <property type="entry name" value="DUF3040"/>
    <property type="match status" value="1"/>
</dbReference>
<gene>
    <name evidence="3" type="ORF">Cba03nite_43760</name>
</gene>
<dbReference type="RefSeq" id="WP_203749199.1">
    <property type="nucleotide sequence ID" value="NZ_BONF01000026.1"/>
</dbReference>
<keyword evidence="4" id="KW-1185">Reference proteome</keyword>
<comment type="caution">
    <text evidence="3">The sequence shown here is derived from an EMBL/GenBank/DDBJ whole genome shotgun (WGS) entry which is preliminary data.</text>
</comment>
<evidence type="ECO:0008006" key="5">
    <source>
        <dbReference type="Google" id="ProtNLM"/>
    </source>
</evidence>
<feature type="compositionally biased region" description="Basic and acidic residues" evidence="1">
    <location>
        <begin position="1"/>
        <end position="24"/>
    </location>
</feature>